<dbReference type="KEGG" id="hgn:E6W36_06800"/>
<name>A0A4D7CBY3_9SPHN</name>
<dbReference type="RefSeq" id="WP_222874197.1">
    <property type="nucleotide sequence ID" value="NZ_CP039704.1"/>
</dbReference>
<keyword evidence="2" id="KW-1185">Reference proteome</keyword>
<dbReference type="AlphaFoldDB" id="A0A4D7CBY3"/>
<reference evidence="2" key="1">
    <citation type="submission" date="2019-04" db="EMBL/GenBank/DDBJ databases">
        <title>Complete genome sequence of Sphingomonas sp. W1-2-3.</title>
        <authorList>
            <person name="Im W.T."/>
        </authorList>
    </citation>
    <scope>NUCLEOTIDE SEQUENCE [LARGE SCALE GENOMIC DNA]</scope>
    <source>
        <strain evidence="2">W1-2-3</strain>
    </source>
</reference>
<protein>
    <submittedName>
        <fullName evidence="1">Porin</fullName>
    </submittedName>
</protein>
<gene>
    <name evidence="1" type="ORF">E6W36_06800</name>
</gene>
<organism evidence="1 2">
    <name type="scientific">Hankyongella ginsenosidimutans</name>
    <dbReference type="NCBI Taxonomy" id="1763828"/>
    <lineage>
        <taxon>Bacteria</taxon>
        <taxon>Pseudomonadati</taxon>
        <taxon>Pseudomonadota</taxon>
        <taxon>Alphaproteobacteria</taxon>
        <taxon>Sphingomonadales</taxon>
        <taxon>Sphingomonadaceae</taxon>
        <taxon>Hankyongella</taxon>
    </lineage>
</organism>
<sequence>MSFGIITRSVPETGLSLSEPNGYGIGAGVGYRGFVLDAQYGRDQDQPLSLTEGLNLGVSYKSENWRTTVRVAEENSSGRGTSAILDERKYSVDLGGAYHLTPSVSLSGGVKYSLSYQSDRTRSAKDAEQTNSSVYLGTAINF</sequence>
<evidence type="ECO:0000313" key="1">
    <source>
        <dbReference type="EMBL" id="QCI79362.1"/>
    </source>
</evidence>
<accession>A0A4D7CBY3</accession>
<evidence type="ECO:0000313" key="2">
    <source>
        <dbReference type="Proteomes" id="UP000298714"/>
    </source>
</evidence>
<dbReference type="InterPro" id="IPR023614">
    <property type="entry name" value="Porin_dom_sf"/>
</dbReference>
<dbReference type="Proteomes" id="UP000298714">
    <property type="component" value="Chromosome"/>
</dbReference>
<proteinExistence type="predicted"/>
<dbReference type="EMBL" id="CP039704">
    <property type="protein sequence ID" value="QCI79362.1"/>
    <property type="molecule type" value="Genomic_DNA"/>
</dbReference>
<dbReference type="SUPFAM" id="SSF56935">
    <property type="entry name" value="Porins"/>
    <property type="match status" value="1"/>
</dbReference>
<dbReference type="Gene3D" id="2.40.160.10">
    <property type="entry name" value="Porin"/>
    <property type="match status" value="1"/>
</dbReference>